<feature type="compositionally biased region" description="Basic and acidic residues" evidence="3">
    <location>
        <begin position="92"/>
        <end position="109"/>
    </location>
</feature>
<feature type="compositionally biased region" description="Basic and acidic residues" evidence="3">
    <location>
        <begin position="249"/>
        <end position="266"/>
    </location>
</feature>
<organism evidence="5 6">
    <name type="scientific">Trichoglossum hirsutum</name>
    <dbReference type="NCBI Taxonomy" id="265104"/>
    <lineage>
        <taxon>Eukaryota</taxon>
        <taxon>Fungi</taxon>
        <taxon>Dikarya</taxon>
        <taxon>Ascomycota</taxon>
        <taxon>Pezizomycotina</taxon>
        <taxon>Geoglossomycetes</taxon>
        <taxon>Geoglossales</taxon>
        <taxon>Geoglossaceae</taxon>
        <taxon>Trichoglossum</taxon>
    </lineage>
</organism>
<feature type="compositionally biased region" description="Polar residues" evidence="3">
    <location>
        <begin position="15"/>
        <end position="27"/>
    </location>
</feature>
<evidence type="ECO:0000313" key="6">
    <source>
        <dbReference type="Proteomes" id="UP000750711"/>
    </source>
</evidence>
<dbReference type="InterPro" id="IPR039896">
    <property type="entry name" value="Red-like"/>
</dbReference>
<evidence type="ECO:0000256" key="2">
    <source>
        <dbReference type="ARBA" id="ARBA00023242"/>
    </source>
</evidence>
<feature type="non-terminal residue" evidence="5">
    <location>
        <position position="1"/>
    </location>
</feature>
<name>A0A9P8L2Q9_9PEZI</name>
<dbReference type="InterPro" id="IPR012916">
    <property type="entry name" value="RED_N"/>
</dbReference>
<feature type="region of interest" description="Disordered" evidence="3">
    <location>
        <begin position="65"/>
        <end position="109"/>
    </location>
</feature>
<dbReference type="Proteomes" id="UP000750711">
    <property type="component" value="Unassembled WGS sequence"/>
</dbReference>
<feature type="compositionally biased region" description="Basic and acidic residues" evidence="3">
    <location>
        <begin position="220"/>
        <end position="230"/>
    </location>
</feature>
<evidence type="ECO:0000256" key="1">
    <source>
        <dbReference type="ARBA" id="ARBA00004123"/>
    </source>
</evidence>
<evidence type="ECO:0000259" key="4">
    <source>
        <dbReference type="Pfam" id="PF07808"/>
    </source>
</evidence>
<feature type="domain" description="RED-like N-terminal" evidence="4">
    <location>
        <begin position="82"/>
        <end position="191"/>
    </location>
</feature>
<reference evidence="5" key="1">
    <citation type="submission" date="2021-03" db="EMBL/GenBank/DDBJ databases">
        <title>Comparative genomics and phylogenomic investigation of the class Geoglossomycetes provide insights into ecological specialization and systematics.</title>
        <authorList>
            <person name="Melie T."/>
            <person name="Pirro S."/>
            <person name="Miller A.N."/>
            <person name="Quandt A."/>
        </authorList>
    </citation>
    <scope>NUCLEOTIDE SEQUENCE</scope>
    <source>
        <strain evidence="5">CAQ_001_2017</strain>
    </source>
</reference>
<dbReference type="EMBL" id="JAGHQM010002070">
    <property type="protein sequence ID" value="KAH0551383.1"/>
    <property type="molecule type" value="Genomic_DNA"/>
</dbReference>
<evidence type="ECO:0000256" key="3">
    <source>
        <dbReference type="SAM" id="MobiDB-lite"/>
    </source>
</evidence>
<feature type="compositionally biased region" description="Basic and acidic residues" evidence="3">
    <location>
        <begin position="163"/>
        <end position="176"/>
    </location>
</feature>
<feature type="region of interest" description="Disordered" evidence="3">
    <location>
        <begin position="1"/>
        <end position="53"/>
    </location>
</feature>
<comment type="caution">
    <text evidence="5">The sequence shown here is derived from an EMBL/GenBank/DDBJ whole genome shotgun (WGS) entry which is preliminary data.</text>
</comment>
<feature type="region of interest" description="Disordered" evidence="3">
    <location>
        <begin position="163"/>
        <end position="266"/>
    </location>
</feature>
<feature type="compositionally biased region" description="Polar residues" evidence="3">
    <location>
        <begin position="41"/>
        <end position="53"/>
    </location>
</feature>
<keyword evidence="6" id="KW-1185">Reference proteome</keyword>
<dbReference type="PANTHER" id="PTHR12765">
    <property type="entry name" value="RED PROTEIN IK FACTOR CYTOKINE IK"/>
    <property type="match status" value="1"/>
</dbReference>
<dbReference type="GO" id="GO:0005634">
    <property type="term" value="C:nucleus"/>
    <property type="evidence" value="ECO:0007669"/>
    <property type="project" value="UniProtKB-SubCell"/>
</dbReference>
<accession>A0A9P8L2Q9</accession>
<keyword evidence="2" id="KW-0539">Nucleus</keyword>
<sequence>MNNAQFRRLVLDTPAKQTSGSEKSTVDATPKRDGVTLGSKMRSSIPMTPRSVTISGGVDFVRQLAERDQAQQPQRKFRSSAAPKGTKLPSGYRDRTQDRASSEEDDKARRVQALEETWKLGQIDRDTFERLRSKIVGGDVSSTHLVKGLDYKLLERVKRGEDVLNKSPSSEEKVEDSILDEELEKLEDKEITPIMKQKAVKKGEMAPPPGPGAAAGRKRTRDDILAELKASRQAAKAAQQSTLGPRFHKIGESKEKSRIERDERGREVLITVDKDGKIKRK</sequence>
<proteinExistence type="predicted"/>
<comment type="subcellular location">
    <subcellularLocation>
        <location evidence="1">Nucleus</location>
    </subcellularLocation>
</comment>
<gene>
    <name evidence="5" type="ORF">GP486_007401</name>
</gene>
<dbReference type="Pfam" id="PF07808">
    <property type="entry name" value="RED_N"/>
    <property type="match status" value="1"/>
</dbReference>
<evidence type="ECO:0000313" key="5">
    <source>
        <dbReference type="EMBL" id="KAH0551383.1"/>
    </source>
</evidence>
<protein>
    <recommendedName>
        <fullName evidence="4">RED-like N-terminal domain-containing protein</fullName>
    </recommendedName>
</protein>
<dbReference type="AlphaFoldDB" id="A0A9P8L2Q9"/>
<feature type="compositionally biased region" description="Low complexity" evidence="3">
    <location>
        <begin position="231"/>
        <end position="241"/>
    </location>
</feature>